<sequence>MANQSRFDELLKRLRDTEKELEGEMERLLGEQRQRFHYTMEHGKVRFEKSVHAIQRQYKVGVWRYLREAKLRYVLSAPLIYVMIIPLLFLDISLTVYQQICFRIYGIPLVKRTEFFTIDRHLLDYLNAIEKLNCVYCSYGNGVIAYGREITSKTEQFWCPIKHAKRASYKHARLDKFFEYGDANAWRQDLKTLRKDWEDKN</sequence>
<evidence type="ECO:0000256" key="2">
    <source>
        <dbReference type="SAM" id="Phobius"/>
    </source>
</evidence>
<evidence type="ECO:0000313" key="4">
    <source>
        <dbReference type="Proteomes" id="UP000245362"/>
    </source>
</evidence>
<keyword evidence="2" id="KW-1133">Transmembrane helix</keyword>
<organism evidence="3 4">
    <name type="scientific">Vibrio albus</name>
    <dbReference type="NCBI Taxonomy" id="2200953"/>
    <lineage>
        <taxon>Bacteria</taxon>
        <taxon>Pseudomonadati</taxon>
        <taxon>Pseudomonadota</taxon>
        <taxon>Gammaproteobacteria</taxon>
        <taxon>Vibrionales</taxon>
        <taxon>Vibrionaceae</taxon>
        <taxon>Vibrio</taxon>
    </lineage>
</organism>
<feature type="coiled-coil region" evidence="1">
    <location>
        <begin position="7"/>
        <end position="34"/>
    </location>
</feature>
<reference evidence="3 4" key="1">
    <citation type="submission" date="2018-05" db="EMBL/GenBank/DDBJ databases">
        <title>Vibrio limimaris sp. nov., isolated from marine sediment.</title>
        <authorList>
            <person name="Li C.-M."/>
        </authorList>
    </citation>
    <scope>NUCLEOTIDE SEQUENCE [LARGE SCALE GENOMIC DNA]</scope>
    <source>
        <strain evidence="3 4">E4404</strain>
    </source>
</reference>
<dbReference type="AlphaFoldDB" id="A0A2U3B563"/>
<name>A0A2U3B563_9VIBR</name>
<accession>A0A2U3B563</accession>
<keyword evidence="1" id="KW-0175">Coiled coil</keyword>
<protein>
    <submittedName>
        <fullName evidence="3">Uncharacterized protein</fullName>
    </submittedName>
</protein>
<keyword evidence="4" id="KW-1185">Reference proteome</keyword>
<proteinExistence type="predicted"/>
<evidence type="ECO:0000256" key="1">
    <source>
        <dbReference type="SAM" id="Coils"/>
    </source>
</evidence>
<evidence type="ECO:0000313" key="3">
    <source>
        <dbReference type="EMBL" id="PWI31938.1"/>
    </source>
</evidence>
<dbReference type="OrthoDB" id="9795505at2"/>
<keyword evidence="2" id="KW-0812">Transmembrane</keyword>
<comment type="caution">
    <text evidence="3">The sequence shown here is derived from an EMBL/GenBank/DDBJ whole genome shotgun (WGS) entry which is preliminary data.</text>
</comment>
<dbReference type="RefSeq" id="WP_109321097.1">
    <property type="nucleotide sequence ID" value="NZ_QFWT01000013.1"/>
</dbReference>
<dbReference type="Proteomes" id="UP000245362">
    <property type="component" value="Unassembled WGS sequence"/>
</dbReference>
<feature type="transmembrane region" description="Helical" evidence="2">
    <location>
        <begin position="73"/>
        <end position="97"/>
    </location>
</feature>
<dbReference type="EMBL" id="QFWT01000013">
    <property type="protein sequence ID" value="PWI31938.1"/>
    <property type="molecule type" value="Genomic_DNA"/>
</dbReference>
<keyword evidence="2" id="KW-0472">Membrane</keyword>
<gene>
    <name evidence="3" type="ORF">DI392_18090</name>
</gene>